<dbReference type="KEGG" id="shd:SUTH_01837"/>
<proteinExistence type="predicted"/>
<evidence type="ECO:0000313" key="4">
    <source>
        <dbReference type="EMBL" id="BAO29629.1"/>
    </source>
</evidence>
<evidence type="ECO:0000313" key="5">
    <source>
        <dbReference type="Proteomes" id="UP000031637"/>
    </source>
</evidence>
<organism evidence="4 5">
    <name type="scientific">Sulfuritalea hydrogenivorans sk43H</name>
    <dbReference type="NCBI Taxonomy" id="1223802"/>
    <lineage>
        <taxon>Bacteria</taxon>
        <taxon>Pseudomonadati</taxon>
        <taxon>Pseudomonadota</taxon>
        <taxon>Betaproteobacteria</taxon>
        <taxon>Nitrosomonadales</taxon>
        <taxon>Sterolibacteriaceae</taxon>
        <taxon>Sulfuritalea</taxon>
    </lineage>
</organism>
<gene>
    <name evidence="4" type="ORF">SUTH_01837</name>
</gene>
<keyword evidence="5" id="KW-1185">Reference proteome</keyword>
<feature type="domain" description="Response regulatory" evidence="3">
    <location>
        <begin position="3"/>
        <end position="119"/>
    </location>
</feature>
<feature type="modified residue" description="4-aspartylphosphate" evidence="2">
    <location>
        <position position="51"/>
    </location>
</feature>
<dbReference type="STRING" id="1223802.SUTH_01837"/>
<dbReference type="PANTHER" id="PTHR43547">
    <property type="entry name" value="TWO-COMPONENT HISTIDINE KINASE"/>
    <property type="match status" value="1"/>
</dbReference>
<dbReference type="HOGENOM" id="CLU_000445_69_17_4"/>
<dbReference type="Pfam" id="PF00072">
    <property type="entry name" value="Response_reg"/>
    <property type="match status" value="1"/>
</dbReference>
<dbReference type="PANTHER" id="PTHR43547:SF2">
    <property type="entry name" value="HYBRID SIGNAL TRANSDUCTION HISTIDINE KINASE C"/>
    <property type="match status" value="1"/>
</dbReference>
<name>W0SEG6_9PROT</name>
<dbReference type="Proteomes" id="UP000031637">
    <property type="component" value="Chromosome"/>
</dbReference>
<dbReference type="GO" id="GO:0000155">
    <property type="term" value="F:phosphorelay sensor kinase activity"/>
    <property type="evidence" value="ECO:0007669"/>
    <property type="project" value="TreeGrafter"/>
</dbReference>
<dbReference type="Gene3D" id="3.40.50.2300">
    <property type="match status" value="1"/>
</dbReference>
<protein>
    <submittedName>
        <fullName evidence="4">Response regulator receiver protein</fullName>
    </submittedName>
</protein>
<dbReference type="OrthoDB" id="9179585at2"/>
<reference evidence="4 5" key="1">
    <citation type="journal article" date="2014" name="Syst. Appl. Microbiol.">
        <title>Complete genomes of freshwater sulfur oxidizers Sulfuricella denitrificans skB26 and Sulfuritalea hydrogenivorans sk43H: genetic insights into the sulfur oxidation pathway of betaproteobacteria.</title>
        <authorList>
            <person name="Watanabe T."/>
            <person name="Kojima H."/>
            <person name="Fukui M."/>
        </authorList>
    </citation>
    <scope>NUCLEOTIDE SEQUENCE [LARGE SCALE GENOMIC DNA]</scope>
    <source>
        <strain evidence="4">DSM22779</strain>
    </source>
</reference>
<evidence type="ECO:0000256" key="2">
    <source>
        <dbReference type="PROSITE-ProRule" id="PRU00169"/>
    </source>
</evidence>
<sequence length="125" mass="14175">MNKVLIVDDQDTIRKMLRLTLTGRYELFEAAEASEAWEIVRRIRPQAIILDIMMPGEMDGYQFCEKLKADRELRRIHVVMVTARGQEADRQKGIASGADAYFVKPFSPLALARHLEDALPANGDS</sequence>
<dbReference type="AlphaFoldDB" id="W0SEG6"/>
<dbReference type="SUPFAM" id="SSF52172">
    <property type="entry name" value="CheY-like"/>
    <property type="match status" value="1"/>
</dbReference>
<accession>W0SEG6</accession>
<dbReference type="InterPro" id="IPR011006">
    <property type="entry name" value="CheY-like_superfamily"/>
</dbReference>
<dbReference type="EMBL" id="AP012547">
    <property type="protein sequence ID" value="BAO29629.1"/>
    <property type="molecule type" value="Genomic_DNA"/>
</dbReference>
<dbReference type="RefSeq" id="WP_041098731.1">
    <property type="nucleotide sequence ID" value="NZ_AP012547.1"/>
</dbReference>
<evidence type="ECO:0000259" key="3">
    <source>
        <dbReference type="PROSITE" id="PS50110"/>
    </source>
</evidence>
<dbReference type="InterPro" id="IPR001789">
    <property type="entry name" value="Sig_transdc_resp-reg_receiver"/>
</dbReference>
<dbReference type="PROSITE" id="PS50110">
    <property type="entry name" value="RESPONSE_REGULATORY"/>
    <property type="match status" value="1"/>
</dbReference>
<dbReference type="SMART" id="SM00448">
    <property type="entry name" value="REC"/>
    <property type="match status" value="1"/>
</dbReference>
<keyword evidence="1 2" id="KW-0597">Phosphoprotein</keyword>
<evidence type="ECO:0000256" key="1">
    <source>
        <dbReference type="ARBA" id="ARBA00022553"/>
    </source>
</evidence>